<dbReference type="OrthoDB" id="5367324at2759"/>
<feature type="compositionally biased region" description="Low complexity" evidence="6">
    <location>
        <begin position="178"/>
        <end position="191"/>
    </location>
</feature>
<keyword evidence="4" id="KW-0238">DNA-binding</keyword>
<dbReference type="AlphaFoldDB" id="W2S160"/>
<evidence type="ECO:0000256" key="4">
    <source>
        <dbReference type="ARBA" id="ARBA00023125"/>
    </source>
</evidence>
<dbReference type="HOGENOM" id="CLU_045412_0_0_1"/>
<dbReference type="InterPro" id="IPR008721">
    <property type="entry name" value="ORC6_cyclin_first"/>
</dbReference>
<evidence type="ECO:0000313" key="9">
    <source>
        <dbReference type="Proteomes" id="UP000030752"/>
    </source>
</evidence>
<feature type="domain" description="ORC6 first cyclin-like" evidence="7">
    <location>
        <begin position="16"/>
        <end position="76"/>
    </location>
</feature>
<comment type="subcellular location">
    <subcellularLocation>
        <location evidence="1">Nucleus</location>
    </subcellularLocation>
</comment>
<keyword evidence="9" id="KW-1185">Reference proteome</keyword>
<evidence type="ECO:0000256" key="2">
    <source>
        <dbReference type="ARBA" id="ARBA00010840"/>
    </source>
</evidence>
<organism evidence="8 9">
    <name type="scientific">Cyphellophora europaea (strain CBS 101466)</name>
    <name type="common">Phialophora europaea</name>
    <dbReference type="NCBI Taxonomy" id="1220924"/>
    <lineage>
        <taxon>Eukaryota</taxon>
        <taxon>Fungi</taxon>
        <taxon>Dikarya</taxon>
        <taxon>Ascomycota</taxon>
        <taxon>Pezizomycotina</taxon>
        <taxon>Eurotiomycetes</taxon>
        <taxon>Chaetothyriomycetidae</taxon>
        <taxon>Chaetothyriales</taxon>
        <taxon>Cyphellophoraceae</taxon>
        <taxon>Cyphellophora</taxon>
    </lineage>
</organism>
<gene>
    <name evidence="8" type="ORF">HMPREF1541_03645</name>
</gene>
<dbReference type="Proteomes" id="UP000030752">
    <property type="component" value="Unassembled WGS sequence"/>
</dbReference>
<dbReference type="GeneID" id="19970984"/>
<dbReference type="GO" id="GO:0003677">
    <property type="term" value="F:DNA binding"/>
    <property type="evidence" value="ECO:0007669"/>
    <property type="project" value="UniProtKB-KW"/>
</dbReference>
<protein>
    <recommendedName>
        <fullName evidence="7">ORC6 first cyclin-like domain-containing protein</fullName>
    </recommendedName>
</protein>
<reference evidence="8 9" key="1">
    <citation type="submission" date="2013-03" db="EMBL/GenBank/DDBJ databases">
        <title>The Genome Sequence of Phialophora europaea CBS 101466.</title>
        <authorList>
            <consortium name="The Broad Institute Genomics Platform"/>
            <person name="Cuomo C."/>
            <person name="de Hoog S."/>
            <person name="Gorbushina A."/>
            <person name="Walker B."/>
            <person name="Young S.K."/>
            <person name="Zeng Q."/>
            <person name="Gargeya S."/>
            <person name="Fitzgerald M."/>
            <person name="Haas B."/>
            <person name="Abouelleil A."/>
            <person name="Allen A.W."/>
            <person name="Alvarado L."/>
            <person name="Arachchi H.M."/>
            <person name="Berlin A.M."/>
            <person name="Chapman S.B."/>
            <person name="Gainer-Dewar J."/>
            <person name="Goldberg J."/>
            <person name="Griggs A."/>
            <person name="Gujja S."/>
            <person name="Hansen M."/>
            <person name="Howarth C."/>
            <person name="Imamovic A."/>
            <person name="Ireland A."/>
            <person name="Larimer J."/>
            <person name="McCowan C."/>
            <person name="Murphy C."/>
            <person name="Pearson M."/>
            <person name="Poon T.W."/>
            <person name="Priest M."/>
            <person name="Roberts A."/>
            <person name="Saif S."/>
            <person name="Shea T."/>
            <person name="Sisk P."/>
            <person name="Sykes S."/>
            <person name="Wortman J."/>
            <person name="Nusbaum C."/>
            <person name="Birren B."/>
        </authorList>
    </citation>
    <scope>NUCLEOTIDE SEQUENCE [LARGE SCALE GENOMIC DNA]</scope>
    <source>
        <strain evidence="8 9">CBS 101466</strain>
    </source>
</reference>
<dbReference type="STRING" id="1220924.W2S160"/>
<accession>W2S160</accession>
<dbReference type="InParanoid" id="W2S160"/>
<proteinExistence type="inferred from homology"/>
<keyword evidence="3" id="KW-0235">DNA replication</keyword>
<dbReference type="GO" id="GO:0006260">
    <property type="term" value="P:DNA replication"/>
    <property type="evidence" value="ECO:0007669"/>
    <property type="project" value="UniProtKB-KW"/>
</dbReference>
<evidence type="ECO:0000256" key="6">
    <source>
        <dbReference type="SAM" id="MobiDB-lite"/>
    </source>
</evidence>
<dbReference type="VEuPathDB" id="FungiDB:HMPREF1541_03645"/>
<dbReference type="RefSeq" id="XP_008716218.1">
    <property type="nucleotide sequence ID" value="XM_008717996.1"/>
</dbReference>
<feature type="compositionally biased region" description="Acidic residues" evidence="6">
    <location>
        <begin position="140"/>
        <end position="158"/>
    </location>
</feature>
<comment type="similarity">
    <text evidence="2">Belongs to the ORC6 family.</text>
</comment>
<dbReference type="GO" id="GO:0005664">
    <property type="term" value="C:nuclear origin of replication recognition complex"/>
    <property type="evidence" value="ECO:0007669"/>
    <property type="project" value="InterPro"/>
</dbReference>
<evidence type="ECO:0000259" key="7">
    <source>
        <dbReference type="Pfam" id="PF05460"/>
    </source>
</evidence>
<evidence type="ECO:0000256" key="3">
    <source>
        <dbReference type="ARBA" id="ARBA00022705"/>
    </source>
</evidence>
<keyword evidence="5" id="KW-0539">Nucleus</keyword>
<sequence>MPTPSTTPTLPPLLSLLPSYTPSTLPPRLLAAADSLLTQSRQRAPHLKAEEEIARPHACAELAIDRLREALRLPPKKTGVGAGGRRVVSASGAGGGPPCKPAVYRKLLEFLRGVLEREGVVEMAGSGRKRKRGEGGGAAGEEDGDGVGDEEEQEQEEDGVVRTPSKRARGTPVETPTKKSASTKKGGSGFVGKVKSQSAVKTGLDAEAPQFVRVAARRLCKVYDTPAMAPHVYTGSCEVLHVAGLWPPTADDGGEVKDGFEGDVLAMVVALYLMVLTKMGTGQMKTTIFNGVCEKALEMFASKGLAEKDAITEWIKRINSEGWCKGQQWFESVPENKFVFNLNGSGADEEVDVDGEVLDDDREFGFGLRRIDMDLKKEDPEGVLLPGLGTMMQDSVDWCSEARRRQFELWKKGILKRLQEADGGGASRARKAGSRTAAVH</sequence>
<dbReference type="EMBL" id="KB822719">
    <property type="protein sequence ID" value="ETN41709.1"/>
    <property type="molecule type" value="Genomic_DNA"/>
</dbReference>
<evidence type="ECO:0000256" key="1">
    <source>
        <dbReference type="ARBA" id="ARBA00004123"/>
    </source>
</evidence>
<name>W2S160_CYPE1</name>
<evidence type="ECO:0000256" key="5">
    <source>
        <dbReference type="ARBA" id="ARBA00023242"/>
    </source>
</evidence>
<feature type="region of interest" description="Disordered" evidence="6">
    <location>
        <begin position="123"/>
        <end position="191"/>
    </location>
</feature>
<evidence type="ECO:0000313" key="8">
    <source>
        <dbReference type="EMBL" id="ETN41709.1"/>
    </source>
</evidence>
<dbReference type="Pfam" id="PF05460">
    <property type="entry name" value="ORC6"/>
    <property type="match status" value="1"/>
</dbReference>
<dbReference type="eggNOG" id="ENOG502SAT1">
    <property type="taxonomic scope" value="Eukaryota"/>
</dbReference>